<name>A0A1I7NCK1_9BACT</name>
<evidence type="ECO:0000256" key="1">
    <source>
        <dbReference type="SAM" id="Phobius"/>
    </source>
</evidence>
<dbReference type="Proteomes" id="UP000199537">
    <property type="component" value="Unassembled WGS sequence"/>
</dbReference>
<dbReference type="STRING" id="1393122.SAMN05660895_1320"/>
<keyword evidence="1" id="KW-0472">Membrane</keyword>
<accession>A0A1I7NCK1</accession>
<keyword evidence="3" id="KW-1185">Reference proteome</keyword>
<dbReference type="RefSeq" id="WP_092459129.1">
    <property type="nucleotide sequence ID" value="NZ_FPCJ01000001.1"/>
</dbReference>
<dbReference type="EMBL" id="FPCJ01000001">
    <property type="protein sequence ID" value="SFV32361.1"/>
    <property type="molecule type" value="Genomic_DNA"/>
</dbReference>
<feature type="transmembrane region" description="Helical" evidence="1">
    <location>
        <begin position="95"/>
        <end position="119"/>
    </location>
</feature>
<keyword evidence="1" id="KW-0812">Transmembrane</keyword>
<dbReference type="OrthoDB" id="9792475at2"/>
<protein>
    <recommendedName>
        <fullName evidence="4">Quinol:cytochrome c oxidoreductase membrane protein</fullName>
    </recommendedName>
</protein>
<keyword evidence="1" id="KW-1133">Transmembrane helix</keyword>
<dbReference type="AlphaFoldDB" id="A0A1I7NCK1"/>
<dbReference type="Pfam" id="PF11821">
    <property type="entry name" value="ActD"/>
    <property type="match status" value="1"/>
</dbReference>
<feature type="transmembrane region" description="Helical" evidence="1">
    <location>
        <begin position="59"/>
        <end position="83"/>
    </location>
</feature>
<sequence>MAIKQYVVASFRDEDQLLPAVKKVRMQGYKLYDVFTPFPVHGLDAAMGLRQTALHTAGFIYGALGTATALLGMSWIFVVSWPLDIGGKPHFPLPSFIPITFELTVLFSAVGTTLTFCWLNQIMPGVKKHIFHPRQSDDRFVMAIEITPKTQVEEVKQFLLNNGAEEVQVQTAEEGWWYGLFSKREKYDDINPQWSVQ</sequence>
<dbReference type="InterPro" id="IPR021776">
    <property type="entry name" value="ActD"/>
</dbReference>
<proteinExistence type="predicted"/>
<evidence type="ECO:0000313" key="3">
    <source>
        <dbReference type="Proteomes" id="UP000199537"/>
    </source>
</evidence>
<reference evidence="3" key="1">
    <citation type="submission" date="2016-10" db="EMBL/GenBank/DDBJ databases">
        <authorList>
            <person name="Varghese N."/>
            <person name="Submissions S."/>
        </authorList>
    </citation>
    <scope>NUCLEOTIDE SEQUENCE [LARGE SCALE GENOMIC DNA]</scope>
    <source>
        <strain evidence="3">DSM 14807</strain>
    </source>
</reference>
<gene>
    <name evidence="2" type="ORF">SAMN05660895_1320</name>
</gene>
<dbReference type="PANTHER" id="PTHR40394:SF2">
    <property type="entry name" value="QUINOL:CYTOCHROME C OXIDOREDUCTASE MEMBRANE PROTEIN"/>
    <property type="match status" value="1"/>
</dbReference>
<organism evidence="2 3">
    <name type="scientific">Thermoflavifilum thermophilum</name>
    <dbReference type="NCBI Taxonomy" id="1393122"/>
    <lineage>
        <taxon>Bacteria</taxon>
        <taxon>Pseudomonadati</taxon>
        <taxon>Bacteroidota</taxon>
        <taxon>Chitinophagia</taxon>
        <taxon>Chitinophagales</taxon>
        <taxon>Chitinophagaceae</taxon>
        <taxon>Thermoflavifilum</taxon>
    </lineage>
</organism>
<evidence type="ECO:0008006" key="4">
    <source>
        <dbReference type="Google" id="ProtNLM"/>
    </source>
</evidence>
<evidence type="ECO:0000313" key="2">
    <source>
        <dbReference type="EMBL" id="SFV32361.1"/>
    </source>
</evidence>
<dbReference type="PANTHER" id="PTHR40394">
    <property type="entry name" value="LIPOPROTEIN-RELATED"/>
    <property type="match status" value="1"/>
</dbReference>